<evidence type="ECO:0000313" key="3">
    <source>
        <dbReference type="EMBL" id="AES66218.2"/>
    </source>
</evidence>
<dbReference type="PANTHER" id="PTHR34145:SF28">
    <property type="entry name" value="F-BOX DOMAIN-CONTAINING PROTEIN"/>
    <property type="match status" value="1"/>
</dbReference>
<sequence length="499" mass="58326">MNRIEKVKRECFEHTKKELPDCVMSYIFSKLSMKDLVKTSILSKTWIHEWRSTKDLNFDIHNMFGCSNRYYPDGNSYYFDLEKEDSPHFRVVIKPEFVERVNKFMLNYEGANIHSLKVNFPLGDDYGYVIDRLISQGISKGAQRIELLLSYKSSDNYSIEPYTFSLSENDCLKYLHLQNCLLSPPMDFSRLRKLTTLVLHLVVIEKHMLLGLFSNGVNLADLTLNNCKFDSDLNITCPTLCHLNIVDHKRHLRWAPPPRYWKIDIFALKLLCFEYSSRDDIDALNLTSLDCRGQMRICSIKAPQLLNLFWNVTRNEEIPHAFDIIASLHQLQNLSINLTHSQITILPKSLGPFQYLRKLELFISDEMPNHDFFRILDIVMASPRLQELFVTIKDLHLVSDHEHMKEPERFSHNELKYVEFRGCECKAFQNLLDKHLWGNMKSSPKKIAFKSCGKFYVGAGIWIKGYSKDHWLGSGVNYMCDILRDSLINKLYLSFCSIN</sequence>
<dbReference type="PANTHER" id="PTHR34145">
    <property type="entry name" value="OS02G0105600 PROTEIN"/>
    <property type="match status" value="1"/>
</dbReference>
<dbReference type="EnsemblPlants" id="AES66218">
    <property type="protein sequence ID" value="AES66218"/>
    <property type="gene ID" value="MTR_2g064400"/>
</dbReference>
<dbReference type="SUPFAM" id="SSF52047">
    <property type="entry name" value="RNI-like"/>
    <property type="match status" value="1"/>
</dbReference>
<dbReference type="InterPro" id="IPR055357">
    <property type="entry name" value="LRR_At1g61320_AtMIF1"/>
</dbReference>
<organism evidence="3 5">
    <name type="scientific">Medicago truncatula</name>
    <name type="common">Barrel medic</name>
    <name type="synonym">Medicago tribuloides</name>
    <dbReference type="NCBI Taxonomy" id="3880"/>
    <lineage>
        <taxon>Eukaryota</taxon>
        <taxon>Viridiplantae</taxon>
        <taxon>Streptophyta</taxon>
        <taxon>Embryophyta</taxon>
        <taxon>Tracheophyta</taxon>
        <taxon>Spermatophyta</taxon>
        <taxon>Magnoliopsida</taxon>
        <taxon>eudicotyledons</taxon>
        <taxon>Gunneridae</taxon>
        <taxon>Pentapetalae</taxon>
        <taxon>rosids</taxon>
        <taxon>fabids</taxon>
        <taxon>Fabales</taxon>
        <taxon>Fabaceae</taxon>
        <taxon>Papilionoideae</taxon>
        <taxon>50 kb inversion clade</taxon>
        <taxon>NPAAA clade</taxon>
        <taxon>Hologalegina</taxon>
        <taxon>IRL clade</taxon>
        <taxon>Trifolieae</taxon>
        <taxon>Medicago</taxon>
    </lineage>
</organism>
<dbReference type="InterPro" id="IPR036047">
    <property type="entry name" value="F-box-like_dom_sf"/>
</dbReference>
<dbReference type="EMBL" id="CM001218">
    <property type="protein sequence ID" value="AES66218.2"/>
    <property type="molecule type" value="Genomic_DNA"/>
</dbReference>
<dbReference type="PaxDb" id="3880-AES66218"/>
<dbReference type="Pfam" id="PF23622">
    <property type="entry name" value="LRR_At1g61320_AtMIF1"/>
    <property type="match status" value="1"/>
</dbReference>
<proteinExistence type="predicted"/>
<dbReference type="AlphaFoldDB" id="G7IGX8"/>
<dbReference type="Gene3D" id="3.80.10.10">
    <property type="entry name" value="Ribonuclease Inhibitor"/>
    <property type="match status" value="1"/>
</dbReference>
<accession>G7IGX8</accession>
<feature type="domain" description="At1g61320/AtMIF1 LRR" evidence="2">
    <location>
        <begin position="107"/>
        <end position="422"/>
    </location>
</feature>
<keyword evidence="5" id="KW-1185">Reference proteome</keyword>
<name>G7IGX8_MEDTR</name>
<protein>
    <submittedName>
        <fullName evidence="3">F-box protein</fullName>
    </submittedName>
</protein>
<dbReference type="InterPro" id="IPR053772">
    <property type="entry name" value="At1g61320/At1g61330-like"/>
</dbReference>
<dbReference type="SUPFAM" id="SSF81383">
    <property type="entry name" value="F-box domain"/>
    <property type="match status" value="1"/>
</dbReference>
<dbReference type="InterPro" id="IPR032675">
    <property type="entry name" value="LRR_dom_sf"/>
</dbReference>
<reference evidence="3 5" key="1">
    <citation type="journal article" date="2011" name="Nature">
        <title>The Medicago genome provides insight into the evolution of rhizobial symbioses.</title>
        <authorList>
            <person name="Young N.D."/>
            <person name="Debelle F."/>
            <person name="Oldroyd G.E."/>
            <person name="Geurts R."/>
            <person name="Cannon S.B."/>
            <person name="Udvardi M.K."/>
            <person name="Benedito V.A."/>
            <person name="Mayer K.F."/>
            <person name="Gouzy J."/>
            <person name="Schoof H."/>
            <person name="Van de Peer Y."/>
            <person name="Proost S."/>
            <person name="Cook D.R."/>
            <person name="Meyers B.C."/>
            <person name="Spannagl M."/>
            <person name="Cheung F."/>
            <person name="De Mita S."/>
            <person name="Krishnakumar V."/>
            <person name="Gundlach H."/>
            <person name="Zhou S."/>
            <person name="Mudge J."/>
            <person name="Bharti A.K."/>
            <person name="Murray J.D."/>
            <person name="Naoumkina M.A."/>
            <person name="Rosen B."/>
            <person name="Silverstein K.A."/>
            <person name="Tang H."/>
            <person name="Rombauts S."/>
            <person name="Zhao P.X."/>
            <person name="Zhou P."/>
            <person name="Barbe V."/>
            <person name="Bardou P."/>
            <person name="Bechner M."/>
            <person name="Bellec A."/>
            <person name="Berger A."/>
            <person name="Berges H."/>
            <person name="Bidwell S."/>
            <person name="Bisseling T."/>
            <person name="Choisne N."/>
            <person name="Couloux A."/>
            <person name="Denny R."/>
            <person name="Deshpande S."/>
            <person name="Dai X."/>
            <person name="Doyle J.J."/>
            <person name="Dudez A.M."/>
            <person name="Farmer A.D."/>
            <person name="Fouteau S."/>
            <person name="Franken C."/>
            <person name="Gibelin C."/>
            <person name="Gish J."/>
            <person name="Goldstein S."/>
            <person name="Gonzalez A.J."/>
            <person name="Green P.J."/>
            <person name="Hallab A."/>
            <person name="Hartog M."/>
            <person name="Hua A."/>
            <person name="Humphray S.J."/>
            <person name="Jeong D.H."/>
            <person name="Jing Y."/>
            <person name="Jocker A."/>
            <person name="Kenton S.M."/>
            <person name="Kim D.J."/>
            <person name="Klee K."/>
            <person name="Lai H."/>
            <person name="Lang C."/>
            <person name="Lin S."/>
            <person name="Macmil S.L."/>
            <person name="Magdelenat G."/>
            <person name="Matthews L."/>
            <person name="McCorrison J."/>
            <person name="Monaghan E.L."/>
            <person name="Mun J.H."/>
            <person name="Najar F.Z."/>
            <person name="Nicholson C."/>
            <person name="Noirot C."/>
            <person name="O'Bleness M."/>
            <person name="Paule C.R."/>
            <person name="Poulain J."/>
            <person name="Prion F."/>
            <person name="Qin B."/>
            <person name="Qu C."/>
            <person name="Retzel E.F."/>
            <person name="Riddle C."/>
            <person name="Sallet E."/>
            <person name="Samain S."/>
            <person name="Samson N."/>
            <person name="Sanders I."/>
            <person name="Saurat O."/>
            <person name="Scarpelli C."/>
            <person name="Schiex T."/>
            <person name="Segurens B."/>
            <person name="Severin A.J."/>
            <person name="Sherrier D.J."/>
            <person name="Shi R."/>
            <person name="Sims S."/>
            <person name="Singer S.R."/>
            <person name="Sinharoy S."/>
            <person name="Sterck L."/>
            <person name="Viollet A."/>
            <person name="Wang B.B."/>
            <person name="Wang K."/>
            <person name="Wang M."/>
            <person name="Wang X."/>
            <person name="Warfsmann J."/>
            <person name="Weissenbach J."/>
            <person name="White D.D."/>
            <person name="White J.D."/>
            <person name="Wiley G.B."/>
            <person name="Wincker P."/>
            <person name="Xing Y."/>
            <person name="Yang L."/>
            <person name="Yao Z."/>
            <person name="Ying F."/>
            <person name="Zhai J."/>
            <person name="Zhou L."/>
            <person name="Zuber A."/>
            <person name="Denarie J."/>
            <person name="Dixon R.A."/>
            <person name="May G.D."/>
            <person name="Schwartz D.C."/>
            <person name="Rogers J."/>
            <person name="Quetier F."/>
            <person name="Town C.D."/>
            <person name="Roe B.A."/>
        </authorList>
    </citation>
    <scope>NUCLEOTIDE SEQUENCE [LARGE SCALE GENOMIC DNA]</scope>
    <source>
        <strain evidence="3">A17</strain>
        <strain evidence="4 5">cv. Jemalong A17</strain>
    </source>
</reference>
<dbReference type="InterPro" id="IPR001810">
    <property type="entry name" value="F-box_dom"/>
</dbReference>
<gene>
    <name evidence="3" type="ordered locus">MTR_2g064400</name>
</gene>
<dbReference type="Proteomes" id="UP000002051">
    <property type="component" value="Chromosome 2"/>
</dbReference>
<dbReference type="Pfam" id="PF00646">
    <property type="entry name" value="F-box"/>
    <property type="match status" value="1"/>
</dbReference>
<feature type="domain" description="F-box" evidence="1">
    <location>
        <begin position="18"/>
        <end position="50"/>
    </location>
</feature>
<reference evidence="3 5" key="2">
    <citation type="journal article" date="2014" name="BMC Genomics">
        <title>An improved genome release (version Mt4.0) for the model legume Medicago truncatula.</title>
        <authorList>
            <person name="Tang H."/>
            <person name="Krishnakumar V."/>
            <person name="Bidwell S."/>
            <person name="Rosen B."/>
            <person name="Chan A."/>
            <person name="Zhou S."/>
            <person name="Gentzbittel L."/>
            <person name="Childs K.L."/>
            <person name="Yandell M."/>
            <person name="Gundlach H."/>
            <person name="Mayer K.F."/>
            <person name="Schwartz D.C."/>
            <person name="Town C.D."/>
        </authorList>
    </citation>
    <scope>GENOME REANNOTATION</scope>
    <source>
        <strain evidence="4 5">cv. Jemalong A17</strain>
    </source>
</reference>
<evidence type="ECO:0000313" key="5">
    <source>
        <dbReference type="Proteomes" id="UP000002051"/>
    </source>
</evidence>
<reference evidence="4" key="3">
    <citation type="submission" date="2015-04" db="UniProtKB">
        <authorList>
            <consortium name="EnsemblPlants"/>
        </authorList>
    </citation>
    <scope>IDENTIFICATION</scope>
    <source>
        <strain evidence="4">cv. Jemalong A17</strain>
    </source>
</reference>
<accession>A0A0C3V4C8</accession>
<dbReference type="HOGENOM" id="CLU_020838_0_0_1"/>
<evidence type="ECO:0000313" key="4">
    <source>
        <dbReference type="EnsemblPlants" id="AES66218"/>
    </source>
</evidence>
<evidence type="ECO:0000259" key="2">
    <source>
        <dbReference type="Pfam" id="PF23622"/>
    </source>
</evidence>
<evidence type="ECO:0000259" key="1">
    <source>
        <dbReference type="Pfam" id="PF00646"/>
    </source>
</evidence>